<dbReference type="RefSeq" id="XP_001801704.1">
    <property type="nucleotide sequence ID" value="XM_001801652.1"/>
</dbReference>
<organism evidence="1 2">
    <name type="scientific">Phaeosphaeria nodorum (strain SN15 / ATCC MYA-4574 / FGSC 10173)</name>
    <name type="common">Glume blotch fungus</name>
    <name type="synonym">Parastagonospora nodorum</name>
    <dbReference type="NCBI Taxonomy" id="321614"/>
    <lineage>
        <taxon>Eukaryota</taxon>
        <taxon>Fungi</taxon>
        <taxon>Dikarya</taxon>
        <taxon>Ascomycota</taxon>
        <taxon>Pezizomycotina</taxon>
        <taxon>Dothideomycetes</taxon>
        <taxon>Pleosporomycetidae</taxon>
        <taxon>Pleosporales</taxon>
        <taxon>Pleosporineae</taxon>
        <taxon>Phaeosphaeriaceae</taxon>
        <taxon>Parastagonospora</taxon>
    </lineage>
</organism>
<gene>
    <name evidence="1" type="ORF">SNOG_11461</name>
</gene>
<dbReference type="GeneID" id="5978612"/>
<dbReference type="AlphaFoldDB" id="Q0U9V3"/>
<accession>Q0U9V3</accession>
<protein>
    <submittedName>
        <fullName evidence="1">Uncharacterized protein</fullName>
    </submittedName>
</protein>
<dbReference type="Proteomes" id="UP000001055">
    <property type="component" value="Unassembled WGS sequence"/>
</dbReference>
<evidence type="ECO:0000313" key="2">
    <source>
        <dbReference type="Proteomes" id="UP000001055"/>
    </source>
</evidence>
<dbReference type="EMBL" id="CH445343">
    <property type="protein sequence ID" value="EAT81169.1"/>
    <property type="molecule type" value="Genomic_DNA"/>
</dbReference>
<proteinExistence type="predicted"/>
<name>Q0U9V3_PHANO</name>
<sequence length="40" mass="4586">MFYLLSLLVFNRPSGQDAGITHAIFQHHFEAGRHIFTEAI</sequence>
<dbReference type="HOGENOM" id="CLU_3299601_0_0_1"/>
<dbReference type="KEGG" id="pno:SNOG_11461"/>
<dbReference type="InParanoid" id="Q0U9V3"/>
<evidence type="ECO:0000313" key="1">
    <source>
        <dbReference type="EMBL" id="EAT81169.1"/>
    </source>
</evidence>
<reference evidence="2" key="1">
    <citation type="journal article" date="2007" name="Plant Cell">
        <title>Dothideomycete-plant interactions illuminated by genome sequencing and EST analysis of the wheat pathogen Stagonospora nodorum.</title>
        <authorList>
            <person name="Hane J.K."/>
            <person name="Lowe R.G."/>
            <person name="Solomon P.S."/>
            <person name="Tan K.C."/>
            <person name="Schoch C.L."/>
            <person name="Spatafora J.W."/>
            <person name="Crous P.W."/>
            <person name="Kodira C."/>
            <person name="Birren B.W."/>
            <person name="Galagan J.E."/>
            <person name="Torriani S.F."/>
            <person name="McDonald B.A."/>
            <person name="Oliver R.P."/>
        </authorList>
    </citation>
    <scope>NUCLEOTIDE SEQUENCE [LARGE SCALE GENOMIC DNA]</scope>
    <source>
        <strain evidence="2">SN15 / ATCC MYA-4574 / FGSC 10173</strain>
    </source>
</reference>